<evidence type="ECO:0000256" key="3">
    <source>
        <dbReference type="ARBA" id="ARBA00022552"/>
    </source>
</evidence>
<feature type="domain" description="RimM N-terminal" evidence="5">
    <location>
        <begin position="65"/>
        <end position="139"/>
    </location>
</feature>
<dbReference type="SUPFAM" id="SSF50447">
    <property type="entry name" value="Translation proteins"/>
    <property type="match status" value="1"/>
</dbReference>
<keyword evidence="8" id="KW-1185">Reference proteome</keyword>
<dbReference type="InterPro" id="IPR011033">
    <property type="entry name" value="PRC_barrel-like_sf"/>
</dbReference>
<dbReference type="SUPFAM" id="SSF50346">
    <property type="entry name" value="PRC-barrel domain"/>
    <property type="match status" value="1"/>
</dbReference>
<dbReference type="InterPro" id="IPR009000">
    <property type="entry name" value="Transl_B-barrel_sf"/>
</dbReference>
<keyword evidence="2" id="KW-0690">Ribosome biogenesis</keyword>
<evidence type="ECO:0000256" key="4">
    <source>
        <dbReference type="ARBA" id="ARBA00023186"/>
    </source>
</evidence>
<dbReference type="GO" id="GO:0005840">
    <property type="term" value="C:ribosome"/>
    <property type="evidence" value="ECO:0007669"/>
    <property type="project" value="InterPro"/>
</dbReference>
<dbReference type="Proteomes" id="UP001174909">
    <property type="component" value="Unassembled WGS sequence"/>
</dbReference>
<dbReference type="GO" id="GO:0043022">
    <property type="term" value="F:ribosome binding"/>
    <property type="evidence" value="ECO:0007669"/>
    <property type="project" value="InterPro"/>
</dbReference>
<dbReference type="SUPFAM" id="SSF54565">
    <property type="entry name" value="Ribosomal protein S16"/>
    <property type="match status" value="1"/>
</dbReference>
<dbReference type="Pfam" id="PF05239">
    <property type="entry name" value="PRC"/>
    <property type="match status" value="1"/>
</dbReference>
<dbReference type="InterPro" id="IPR002676">
    <property type="entry name" value="RimM_N"/>
</dbReference>
<dbReference type="PANTHER" id="PTHR33692:SF1">
    <property type="entry name" value="RIBOSOME MATURATION FACTOR RIMM"/>
    <property type="match status" value="1"/>
</dbReference>
<dbReference type="EMBL" id="CASHTH010004032">
    <property type="protein sequence ID" value="CAI8052695.1"/>
    <property type="molecule type" value="Genomic_DNA"/>
</dbReference>
<evidence type="ECO:0000313" key="8">
    <source>
        <dbReference type="Proteomes" id="UP001174909"/>
    </source>
</evidence>
<keyword evidence="4" id="KW-0143">Chaperone</keyword>
<dbReference type="NCBIfam" id="TIGR02273">
    <property type="entry name" value="16S_RimM"/>
    <property type="match status" value="1"/>
</dbReference>
<keyword evidence="3" id="KW-0698">rRNA processing</keyword>
<gene>
    <name evidence="7" type="ORF">GBAR_LOCUS28821</name>
</gene>
<dbReference type="Gene3D" id="2.40.30.60">
    <property type="entry name" value="RimM"/>
    <property type="match status" value="1"/>
</dbReference>
<dbReference type="InterPro" id="IPR036976">
    <property type="entry name" value="RimM_N_sf"/>
</dbReference>
<dbReference type="Gene3D" id="2.30.30.240">
    <property type="entry name" value="PRC-barrel domain"/>
    <property type="match status" value="1"/>
</dbReference>
<protein>
    <submittedName>
        <fullName evidence="7">Ribosome maturation factor RimM</fullName>
    </submittedName>
</protein>
<dbReference type="Gene3D" id="3.30.1320.10">
    <property type="match status" value="1"/>
</dbReference>
<comment type="caution">
    <text evidence="7">The sequence shown here is derived from an EMBL/GenBank/DDBJ whole genome shotgun (WGS) entry which is preliminary data.</text>
</comment>
<feature type="domain" description="PRC-barrel" evidence="6">
    <location>
        <begin position="149"/>
        <end position="221"/>
    </location>
</feature>
<evidence type="ECO:0000313" key="7">
    <source>
        <dbReference type="EMBL" id="CAI8052695.1"/>
    </source>
</evidence>
<dbReference type="PANTHER" id="PTHR33692">
    <property type="entry name" value="RIBOSOME MATURATION FACTOR RIMM"/>
    <property type="match status" value="1"/>
</dbReference>
<sequence length="222" mass="24332">MDREYDPLVDPPAVVLKEDRAIEWLSKGAQPSEAVKRIFDRDGIYEKMNAPVEELTDVSAPQAIVGVILGAHGVHGEVRVRVWSEVPGRFDPGQTLFIQEQKHQILSCGQGRKGLTILKLEGIETEKAAQALTGQELSALADGTSALSEDEYFHYQLLDMRVFTEDGEDLGLIREIIATGSNDVYVVAGPSGEILLPALAQVVRQVNIPDGIMTVRLMEGLR</sequence>
<dbReference type="InterPro" id="IPR023803">
    <property type="entry name" value="Ribosomal_bS16_dom_sf"/>
</dbReference>
<dbReference type="InterPro" id="IPR011961">
    <property type="entry name" value="RimM"/>
</dbReference>
<name>A0AA35TQR3_GEOBA</name>
<proteinExistence type="inferred from homology"/>
<dbReference type="Pfam" id="PF01782">
    <property type="entry name" value="RimM"/>
    <property type="match status" value="1"/>
</dbReference>
<organism evidence="7 8">
    <name type="scientific">Geodia barretti</name>
    <name type="common">Barrett's horny sponge</name>
    <dbReference type="NCBI Taxonomy" id="519541"/>
    <lineage>
        <taxon>Eukaryota</taxon>
        <taxon>Metazoa</taxon>
        <taxon>Porifera</taxon>
        <taxon>Demospongiae</taxon>
        <taxon>Heteroscleromorpha</taxon>
        <taxon>Tetractinellida</taxon>
        <taxon>Astrophorina</taxon>
        <taxon>Geodiidae</taxon>
        <taxon>Geodia</taxon>
    </lineage>
</organism>
<dbReference type="AlphaFoldDB" id="A0AA35TQR3"/>
<keyword evidence="1" id="KW-0963">Cytoplasm</keyword>
<evidence type="ECO:0000256" key="1">
    <source>
        <dbReference type="ARBA" id="ARBA00022490"/>
    </source>
</evidence>
<evidence type="ECO:0000256" key="2">
    <source>
        <dbReference type="ARBA" id="ARBA00022517"/>
    </source>
</evidence>
<evidence type="ECO:0000259" key="5">
    <source>
        <dbReference type="Pfam" id="PF01782"/>
    </source>
</evidence>
<dbReference type="GO" id="GO:0006364">
    <property type="term" value="P:rRNA processing"/>
    <property type="evidence" value="ECO:0007669"/>
    <property type="project" value="UniProtKB-KW"/>
</dbReference>
<accession>A0AA35TQR3</accession>
<reference evidence="7" key="1">
    <citation type="submission" date="2023-03" db="EMBL/GenBank/DDBJ databases">
        <authorList>
            <person name="Steffen K."/>
            <person name="Cardenas P."/>
        </authorList>
    </citation>
    <scope>NUCLEOTIDE SEQUENCE</scope>
</reference>
<dbReference type="InterPro" id="IPR027275">
    <property type="entry name" value="PRC-brl_dom"/>
</dbReference>
<evidence type="ECO:0000259" key="6">
    <source>
        <dbReference type="Pfam" id="PF05239"/>
    </source>
</evidence>
<dbReference type="HAMAP" id="MF_00014">
    <property type="entry name" value="Ribosome_mat_RimM"/>
    <property type="match status" value="1"/>
</dbReference>